<gene>
    <name evidence="1" type="ORF">ACFY05_32460</name>
</gene>
<dbReference type="RefSeq" id="WP_387346067.1">
    <property type="nucleotide sequence ID" value="NZ_JBIAXI010000024.1"/>
</dbReference>
<name>A0ABW6VE47_MICFU</name>
<reference evidence="1 2" key="1">
    <citation type="submission" date="2024-10" db="EMBL/GenBank/DDBJ databases">
        <title>The Natural Products Discovery Center: Release of the First 8490 Sequenced Strains for Exploring Actinobacteria Biosynthetic Diversity.</title>
        <authorList>
            <person name="Kalkreuter E."/>
            <person name="Kautsar S.A."/>
            <person name="Yang D."/>
            <person name="Bader C.D."/>
            <person name="Teijaro C.N."/>
            <person name="Fluegel L."/>
            <person name="Davis C.M."/>
            <person name="Simpson J.R."/>
            <person name="Lauterbach L."/>
            <person name="Steele A.D."/>
            <person name="Gui C."/>
            <person name="Meng S."/>
            <person name="Li G."/>
            <person name="Viehrig K."/>
            <person name="Ye F."/>
            <person name="Su P."/>
            <person name="Kiefer A.F."/>
            <person name="Nichols A."/>
            <person name="Cepeda A.J."/>
            <person name="Yan W."/>
            <person name="Fan B."/>
            <person name="Jiang Y."/>
            <person name="Adhikari A."/>
            <person name="Zheng C.-J."/>
            <person name="Schuster L."/>
            <person name="Cowan T.M."/>
            <person name="Smanski M.J."/>
            <person name="Chevrette M.G."/>
            <person name="De Carvalho L.P.S."/>
            <person name="Shen B."/>
        </authorList>
    </citation>
    <scope>NUCLEOTIDE SEQUENCE [LARGE SCALE GENOMIC DNA]</scope>
    <source>
        <strain evidence="1 2">NPDC001281</strain>
    </source>
</reference>
<keyword evidence="2" id="KW-1185">Reference proteome</keyword>
<protein>
    <submittedName>
        <fullName evidence="1">Uncharacterized protein</fullName>
    </submittedName>
</protein>
<organism evidence="1 2">
    <name type="scientific">Microtetraspora fusca</name>
    <dbReference type="NCBI Taxonomy" id="1997"/>
    <lineage>
        <taxon>Bacteria</taxon>
        <taxon>Bacillati</taxon>
        <taxon>Actinomycetota</taxon>
        <taxon>Actinomycetes</taxon>
        <taxon>Streptosporangiales</taxon>
        <taxon>Streptosporangiaceae</taxon>
        <taxon>Microtetraspora</taxon>
    </lineage>
</organism>
<evidence type="ECO:0000313" key="2">
    <source>
        <dbReference type="Proteomes" id="UP001602119"/>
    </source>
</evidence>
<comment type="caution">
    <text evidence="1">The sequence shown here is derived from an EMBL/GenBank/DDBJ whole genome shotgun (WGS) entry which is preliminary data.</text>
</comment>
<evidence type="ECO:0000313" key="1">
    <source>
        <dbReference type="EMBL" id="MFF4777581.1"/>
    </source>
</evidence>
<dbReference type="Proteomes" id="UP001602119">
    <property type="component" value="Unassembled WGS sequence"/>
</dbReference>
<sequence>MTTLNETLNTLHYQCYQVTGCETNAYNAPNHLGEFIESNHTDVKAIYNEVAGFLGFGEHAKLLLRGPYGESGSLTIRRHRGEQRLRWSTDLDLNW</sequence>
<accession>A0ABW6VE47</accession>
<proteinExistence type="predicted"/>
<dbReference type="EMBL" id="JBIAXI010000024">
    <property type="protein sequence ID" value="MFF4777581.1"/>
    <property type="molecule type" value="Genomic_DNA"/>
</dbReference>